<dbReference type="EMBL" id="JANPWB010000009">
    <property type="protein sequence ID" value="KAJ1154061.1"/>
    <property type="molecule type" value="Genomic_DNA"/>
</dbReference>
<proteinExistence type="predicted"/>
<keyword evidence="2" id="KW-1185">Reference proteome</keyword>
<comment type="caution">
    <text evidence="1">The sequence shown here is derived from an EMBL/GenBank/DDBJ whole genome shotgun (WGS) entry which is preliminary data.</text>
</comment>
<sequence length="87" mass="9251">LQFGETTTHWGSLQHWRAATGACQAEPPCGRQCGRTPAVTIWTSPLGRRGCGPQHGSRLQMASIWGNNNTLGVITTLADGVTAVRPP</sequence>
<evidence type="ECO:0000313" key="2">
    <source>
        <dbReference type="Proteomes" id="UP001066276"/>
    </source>
</evidence>
<organism evidence="1 2">
    <name type="scientific">Pleurodeles waltl</name>
    <name type="common">Iberian ribbed newt</name>
    <dbReference type="NCBI Taxonomy" id="8319"/>
    <lineage>
        <taxon>Eukaryota</taxon>
        <taxon>Metazoa</taxon>
        <taxon>Chordata</taxon>
        <taxon>Craniata</taxon>
        <taxon>Vertebrata</taxon>
        <taxon>Euteleostomi</taxon>
        <taxon>Amphibia</taxon>
        <taxon>Batrachia</taxon>
        <taxon>Caudata</taxon>
        <taxon>Salamandroidea</taxon>
        <taxon>Salamandridae</taxon>
        <taxon>Pleurodelinae</taxon>
        <taxon>Pleurodeles</taxon>
    </lineage>
</organism>
<protein>
    <submittedName>
        <fullName evidence="1">Uncharacterized protein</fullName>
    </submittedName>
</protein>
<gene>
    <name evidence="1" type="ORF">NDU88_006818</name>
</gene>
<name>A0AAV7RR80_PLEWA</name>
<dbReference type="AlphaFoldDB" id="A0AAV7RR80"/>
<dbReference type="Proteomes" id="UP001066276">
    <property type="component" value="Chromosome 5"/>
</dbReference>
<accession>A0AAV7RR80</accession>
<feature type="non-terminal residue" evidence="1">
    <location>
        <position position="87"/>
    </location>
</feature>
<feature type="non-terminal residue" evidence="1">
    <location>
        <position position="1"/>
    </location>
</feature>
<evidence type="ECO:0000313" key="1">
    <source>
        <dbReference type="EMBL" id="KAJ1154061.1"/>
    </source>
</evidence>
<reference evidence="1" key="1">
    <citation type="journal article" date="2022" name="bioRxiv">
        <title>Sequencing and chromosome-scale assembly of the giantPleurodeles waltlgenome.</title>
        <authorList>
            <person name="Brown T."/>
            <person name="Elewa A."/>
            <person name="Iarovenko S."/>
            <person name="Subramanian E."/>
            <person name="Araus A.J."/>
            <person name="Petzold A."/>
            <person name="Susuki M."/>
            <person name="Suzuki K.-i.T."/>
            <person name="Hayashi T."/>
            <person name="Toyoda A."/>
            <person name="Oliveira C."/>
            <person name="Osipova E."/>
            <person name="Leigh N.D."/>
            <person name="Simon A."/>
            <person name="Yun M.H."/>
        </authorList>
    </citation>
    <scope>NUCLEOTIDE SEQUENCE</scope>
    <source>
        <strain evidence="1">20211129_DDA</strain>
        <tissue evidence="1">Liver</tissue>
    </source>
</reference>